<comment type="subcellular location">
    <subcellularLocation>
        <location evidence="1">Membrane</location>
        <topology evidence="1">Multi-pass membrane protein</topology>
    </subcellularLocation>
</comment>
<dbReference type="EMBL" id="AP021874">
    <property type="protein sequence ID" value="BBO71690.1"/>
    <property type="molecule type" value="Genomic_DNA"/>
</dbReference>
<proteinExistence type="inferred from homology"/>
<feature type="transmembrane region" description="Helical" evidence="7">
    <location>
        <begin position="12"/>
        <end position="40"/>
    </location>
</feature>
<dbReference type="Proteomes" id="UP000427906">
    <property type="component" value="Chromosome"/>
</dbReference>
<dbReference type="GO" id="GO:0017004">
    <property type="term" value="P:cytochrome complex assembly"/>
    <property type="evidence" value="ECO:0007669"/>
    <property type="project" value="UniProtKB-KW"/>
</dbReference>
<keyword evidence="5 7" id="KW-1133">Transmembrane helix</keyword>
<evidence type="ECO:0000256" key="1">
    <source>
        <dbReference type="ARBA" id="ARBA00004141"/>
    </source>
</evidence>
<comment type="similarity">
    <text evidence="2">Belongs to the DsbD family.</text>
</comment>
<dbReference type="InterPro" id="IPR003834">
    <property type="entry name" value="Cyt_c_assmbl_TM_dom"/>
</dbReference>
<dbReference type="RefSeq" id="WP_155319488.1">
    <property type="nucleotide sequence ID" value="NZ_AP021874.1"/>
</dbReference>
<dbReference type="AlphaFoldDB" id="A0A5K7YTS1"/>
<accession>A0A5K7YTS1</accession>
<protein>
    <submittedName>
        <fullName evidence="9">Cytochrome C biogenesis protein CcdA</fullName>
    </submittedName>
</protein>
<feature type="transmembrane region" description="Helical" evidence="7">
    <location>
        <begin position="206"/>
        <end position="224"/>
    </location>
</feature>
<feature type="transmembrane region" description="Helical" evidence="7">
    <location>
        <begin position="60"/>
        <end position="84"/>
    </location>
</feature>
<dbReference type="PANTHER" id="PTHR31272:SF4">
    <property type="entry name" value="CYTOCHROME C-TYPE BIOGENESIS PROTEIN HI_1454-RELATED"/>
    <property type="match status" value="1"/>
</dbReference>
<feature type="transmembrane region" description="Helical" evidence="7">
    <location>
        <begin position="90"/>
        <end position="110"/>
    </location>
</feature>
<name>A0A5K7YTS1_9BACT</name>
<evidence type="ECO:0000256" key="7">
    <source>
        <dbReference type="SAM" id="Phobius"/>
    </source>
</evidence>
<evidence type="ECO:0000313" key="10">
    <source>
        <dbReference type="Proteomes" id="UP000427906"/>
    </source>
</evidence>
<keyword evidence="3 7" id="KW-0812">Transmembrane</keyword>
<organism evidence="9 10">
    <name type="scientific">Desulfosarcina alkanivorans</name>
    <dbReference type="NCBI Taxonomy" id="571177"/>
    <lineage>
        <taxon>Bacteria</taxon>
        <taxon>Pseudomonadati</taxon>
        <taxon>Thermodesulfobacteriota</taxon>
        <taxon>Desulfobacteria</taxon>
        <taxon>Desulfobacterales</taxon>
        <taxon>Desulfosarcinaceae</taxon>
        <taxon>Desulfosarcina</taxon>
    </lineage>
</organism>
<evidence type="ECO:0000259" key="8">
    <source>
        <dbReference type="Pfam" id="PF02683"/>
    </source>
</evidence>
<evidence type="ECO:0000256" key="3">
    <source>
        <dbReference type="ARBA" id="ARBA00022692"/>
    </source>
</evidence>
<dbReference type="PANTHER" id="PTHR31272">
    <property type="entry name" value="CYTOCHROME C-TYPE BIOGENESIS PROTEIN HI_1454-RELATED"/>
    <property type="match status" value="1"/>
</dbReference>
<dbReference type="InterPro" id="IPR051790">
    <property type="entry name" value="Cytochrome_c-biogenesis_DsbD"/>
</dbReference>
<evidence type="ECO:0000256" key="2">
    <source>
        <dbReference type="ARBA" id="ARBA00006143"/>
    </source>
</evidence>
<feature type="domain" description="Cytochrome C biogenesis protein transmembrane" evidence="8">
    <location>
        <begin position="10"/>
        <end position="224"/>
    </location>
</feature>
<keyword evidence="10" id="KW-1185">Reference proteome</keyword>
<reference evidence="9 10" key="1">
    <citation type="submission" date="2019-11" db="EMBL/GenBank/DDBJ databases">
        <title>Comparative genomics of hydrocarbon-degrading Desulfosarcina strains.</title>
        <authorList>
            <person name="Watanabe M."/>
            <person name="Kojima H."/>
            <person name="Fukui M."/>
        </authorList>
    </citation>
    <scope>NUCLEOTIDE SEQUENCE [LARGE SCALE GENOMIC DNA]</scope>
    <source>
        <strain evidence="9 10">PL12</strain>
    </source>
</reference>
<gene>
    <name evidence="9" type="primary">ccdA</name>
    <name evidence="9" type="ORF">DSCA_56200</name>
</gene>
<dbReference type="KEGG" id="dalk:DSCA_56200"/>
<keyword evidence="4" id="KW-0201">Cytochrome c-type biogenesis</keyword>
<sequence>MFTESISYPAALLAGLLSFFSPCILPLIPAYFTFITGLSLDELTGAPTRRIRGRVVRATLSYVLGFSLVFILMGASASLIGGAIFKYRDWIRIVGGVLIILFGIHMTGLIRFKTLEFERRLQVRKKPLHFLGTFLVGMAFGAGWSPCIGPLLGSILIVAGSQETVANGMALLTVYAAGLAVPFLVLSVFVDSLLTFIKKASWSIRYINVTAGVLLLILGLLLVTNKMNLISV</sequence>
<evidence type="ECO:0000256" key="6">
    <source>
        <dbReference type="ARBA" id="ARBA00023136"/>
    </source>
</evidence>
<evidence type="ECO:0000256" key="4">
    <source>
        <dbReference type="ARBA" id="ARBA00022748"/>
    </source>
</evidence>
<dbReference type="GO" id="GO:0016020">
    <property type="term" value="C:membrane"/>
    <property type="evidence" value="ECO:0007669"/>
    <property type="project" value="UniProtKB-SubCell"/>
</dbReference>
<evidence type="ECO:0000256" key="5">
    <source>
        <dbReference type="ARBA" id="ARBA00022989"/>
    </source>
</evidence>
<keyword evidence="6 7" id="KW-0472">Membrane</keyword>
<feature type="transmembrane region" description="Helical" evidence="7">
    <location>
        <begin position="130"/>
        <end position="157"/>
    </location>
</feature>
<feature type="transmembrane region" description="Helical" evidence="7">
    <location>
        <begin position="169"/>
        <end position="194"/>
    </location>
</feature>
<dbReference type="OrthoDB" id="9803065at2"/>
<evidence type="ECO:0000313" key="9">
    <source>
        <dbReference type="EMBL" id="BBO71690.1"/>
    </source>
</evidence>
<dbReference type="Pfam" id="PF02683">
    <property type="entry name" value="DsbD_TM"/>
    <property type="match status" value="1"/>
</dbReference>